<evidence type="ECO:0000313" key="2">
    <source>
        <dbReference type="EMBL" id="KAB1071153.1"/>
    </source>
</evidence>
<proteinExistence type="predicted"/>
<protein>
    <submittedName>
        <fullName evidence="2">Uncharacterized protein</fullName>
    </submittedName>
</protein>
<accession>A0A6N6MJ47</accession>
<feature type="compositionally biased region" description="Basic and acidic residues" evidence="1">
    <location>
        <begin position="8"/>
        <end position="17"/>
    </location>
</feature>
<dbReference type="EMBL" id="VZZJ01000020">
    <property type="protein sequence ID" value="KAB1071153.1"/>
    <property type="molecule type" value="Genomic_DNA"/>
</dbReference>
<comment type="caution">
    <text evidence="2">The sequence shown here is derived from an EMBL/GenBank/DDBJ whole genome shotgun (WGS) entry which is preliminary data.</text>
</comment>
<sequence length="60" mass="6956">MISRPMRRYVEDLHRDRDDDDTPPPAFQCPCCQEVLGIEEAVVLERHPEMPRVCLNCLCG</sequence>
<evidence type="ECO:0000313" key="3">
    <source>
        <dbReference type="Proteomes" id="UP000441523"/>
    </source>
</evidence>
<feature type="region of interest" description="Disordered" evidence="1">
    <location>
        <begin position="1"/>
        <end position="25"/>
    </location>
</feature>
<dbReference type="Proteomes" id="UP000441523">
    <property type="component" value="Unassembled WGS sequence"/>
</dbReference>
<evidence type="ECO:0000256" key="1">
    <source>
        <dbReference type="SAM" id="MobiDB-lite"/>
    </source>
</evidence>
<dbReference type="AlphaFoldDB" id="A0A6N6MJ47"/>
<reference evidence="2 3" key="1">
    <citation type="submission" date="2019-09" db="EMBL/GenBank/DDBJ databases">
        <title>YIM 132548 draft genome.</title>
        <authorList>
            <person name="Jiang L."/>
        </authorList>
    </citation>
    <scope>NUCLEOTIDE SEQUENCE [LARGE SCALE GENOMIC DNA]</scope>
    <source>
        <strain evidence="2 3">YIM 132548</strain>
    </source>
</reference>
<name>A0A6N6MJ47_9HYPH</name>
<keyword evidence="3" id="KW-1185">Reference proteome</keyword>
<gene>
    <name evidence="2" type="ORF">F6X51_19835</name>
</gene>
<organism evidence="2 3">
    <name type="scientific">Methylobacterium planeticum</name>
    <dbReference type="NCBI Taxonomy" id="2615211"/>
    <lineage>
        <taxon>Bacteria</taxon>
        <taxon>Pseudomonadati</taxon>
        <taxon>Pseudomonadota</taxon>
        <taxon>Alphaproteobacteria</taxon>
        <taxon>Hyphomicrobiales</taxon>
        <taxon>Methylobacteriaceae</taxon>
        <taxon>Methylobacterium</taxon>
    </lineage>
</organism>
<dbReference type="RefSeq" id="WP_150965411.1">
    <property type="nucleotide sequence ID" value="NZ_VZZJ01000020.1"/>
</dbReference>